<evidence type="ECO:0000313" key="2">
    <source>
        <dbReference type="Proteomes" id="UP001148662"/>
    </source>
</evidence>
<sequence length="235" mass="25973">MVVALLRVNPPVVATPNLDGLAVPVLFTPVNLRKRGFITRDDDVLYALSYNVVVAKDLGRFVPSTSPSDDVWTIGKEVYAQMQEQQDDVKRVSIWGNDFLSNLMSMMLKGGRTQPQGLQKVVTPRLSSVGVIDGYLATHHDIQDGGAITISNPIITVSICSASPILGYMTGVHAYTWNKTAYICFSFPEAFMGTLDEQKERSERNGGSRTDTILDWSEEFMKILQDLGKSDQLPN</sequence>
<comment type="caution">
    <text evidence="1">The sequence shown here is derived from an EMBL/GenBank/DDBJ whole genome shotgun (WGS) entry which is preliminary data.</text>
</comment>
<protein>
    <submittedName>
        <fullName evidence="1">Uncharacterized protein</fullName>
    </submittedName>
</protein>
<proteinExistence type="predicted"/>
<dbReference type="EMBL" id="JANHOG010000014">
    <property type="protein sequence ID" value="KAJ3559684.1"/>
    <property type="molecule type" value="Genomic_DNA"/>
</dbReference>
<dbReference type="Proteomes" id="UP001148662">
    <property type="component" value="Unassembled WGS sequence"/>
</dbReference>
<evidence type="ECO:0000313" key="1">
    <source>
        <dbReference type="EMBL" id="KAJ3559684.1"/>
    </source>
</evidence>
<reference evidence="1" key="1">
    <citation type="submission" date="2022-07" db="EMBL/GenBank/DDBJ databases">
        <title>Genome Sequence of Phlebia brevispora.</title>
        <authorList>
            <person name="Buettner E."/>
        </authorList>
    </citation>
    <scope>NUCLEOTIDE SEQUENCE</scope>
    <source>
        <strain evidence="1">MPL23</strain>
    </source>
</reference>
<name>A0ACC1TFC3_9APHY</name>
<accession>A0ACC1TFC3</accession>
<keyword evidence="2" id="KW-1185">Reference proteome</keyword>
<organism evidence="1 2">
    <name type="scientific">Phlebia brevispora</name>
    <dbReference type="NCBI Taxonomy" id="194682"/>
    <lineage>
        <taxon>Eukaryota</taxon>
        <taxon>Fungi</taxon>
        <taxon>Dikarya</taxon>
        <taxon>Basidiomycota</taxon>
        <taxon>Agaricomycotina</taxon>
        <taxon>Agaricomycetes</taxon>
        <taxon>Polyporales</taxon>
        <taxon>Meruliaceae</taxon>
        <taxon>Phlebia</taxon>
    </lineage>
</organism>
<gene>
    <name evidence="1" type="ORF">NM688_g196</name>
</gene>